<name>A0ABV6K1H6_9LACO</name>
<sequence>MQTFIHRHPVSCWLIGGLVLVSLVIGGWFAKTKYDNQVAQRRIERALTANGYHMRVMRRNVQSEASGPFSGISWYQCTFSNPRTLRASVGYQQHRQRPTDRLTISNCPIVYRVVLKPPTAKVRRWTAVIYLDDNQEMTYSERAPYVESLTTKSRRALPLTS</sequence>
<proteinExistence type="predicted"/>
<keyword evidence="3" id="KW-1185">Reference proteome</keyword>
<protein>
    <submittedName>
        <fullName evidence="2">Uncharacterized protein</fullName>
    </submittedName>
</protein>
<dbReference type="Proteomes" id="UP001589855">
    <property type="component" value="Unassembled WGS sequence"/>
</dbReference>
<comment type="caution">
    <text evidence="2">The sequence shown here is derived from an EMBL/GenBank/DDBJ whole genome shotgun (WGS) entry which is preliminary data.</text>
</comment>
<evidence type="ECO:0000256" key="1">
    <source>
        <dbReference type="SAM" id="Phobius"/>
    </source>
</evidence>
<dbReference type="EMBL" id="JBHLUK010000011">
    <property type="protein sequence ID" value="MFC0423037.1"/>
    <property type="molecule type" value="Genomic_DNA"/>
</dbReference>
<organism evidence="2 3">
    <name type="scientific">Lactiplantibacillus plajomi</name>
    <dbReference type="NCBI Taxonomy" id="1457217"/>
    <lineage>
        <taxon>Bacteria</taxon>
        <taxon>Bacillati</taxon>
        <taxon>Bacillota</taxon>
        <taxon>Bacilli</taxon>
        <taxon>Lactobacillales</taxon>
        <taxon>Lactobacillaceae</taxon>
        <taxon>Lactiplantibacillus</taxon>
    </lineage>
</organism>
<evidence type="ECO:0000313" key="2">
    <source>
        <dbReference type="EMBL" id="MFC0423037.1"/>
    </source>
</evidence>
<reference evidence="2 3" key="1">
    <citation type="submission" date="2024-09" db="EMBL/GenBank/DDBJ databases">
        <authorList>
            <person name="Sun Q."/>
            <person name="Mori K."/>
        </authorList>
    </citation>
    <scope>NUCLEOTIDE SEQUENCE [LARGE SCALE GENOMIC DNA]</scope>
    <source>
        <strain evidence="2 3">TBRC 4575</strain>
    </source>
</reference>
<accession>A0ABV6K1H6</accession>
<keyword evidence="1" id="KW-0472">Membrane</keyword>
<gene>
    <name evidence="2" type="ORF">ACFFGS_02505</name>
</gene>
<keyword evidence="1" id="KW-0812">Transmembrane</keyword>
<keyword evidence="1" id="KW-1133">Transmembrane helix</keyword>
<evidence type="ECO:0000313" key="3">
    <source>
        <dbReference type="Proteomes" id="UP001589855"/>
    </source>
</evidence>
<feature type="transmembrane region" description="Helical" evidence="1">
    <location>
        <begin position="12"/>
        <end position="30"/>
    </location>
</feature>
<dbReference type="RefSeq" id="WP_137646227.1">
    <property type="nucleotide sequence ID" value="NZ_BAABRM010000054.1"/>
</dbReference>